<dbReference type="InterPro" id="IPR015797">
    <property type="entry name" value="NUDIX_hydrolase-like_dom_sf"/>
</dbReference>
<evidence type="ECO:0000256" key="6">
    <source>
        <dbReference type="ARBA" id="ARBA00022485"/>
    </source>
</evidence>
<evidence type="ECO:0000256" key="2">
    <source>
        <dbReference type="ARBA" id="ARBA00002933"/>
    </source>
</evidence>
<evidence type="ECO:0000313" key="16">
    <source>
        <dbReference type="EMBL" id="ABE50790.1"/>
    </source>
</evidence>
<gene>
    <name evidence="16" type="ordered locus">Mfla_2525</name>
</gene>
<evidence type="ECO:0000259" key="15">
    <source>
        <dbReference type="SMART" id="SM00478"/>
    </source>
</evidence>
<dbReference type="EC" id="3.2.2.31" evidence="4 14"/>
<dbReference type="NCBIfam" id="TIGR01084">
    <property type="entry name" value="mutY"/>
    <property type="match status" value="1"/>
</dbReference>
<dbReference type="SUPFAM" id="SSF55811">
    <property type="entry name" value="Nudix"/>
    <property type="match status" value="1"/>
</dbReference>
<dbReference type="GO" id="GO:0034039">
    <property type="term" value="F:8-oxo-7,8-dihydroguanine DNA N-glycosylase activity"/>
    <property type="evidence" value="ECO:0007669"/>
    <property type="project" value="TreeGrafter"/>
</dbReference>
<evidence type="ECO:0000256" key="1">
    <source>
        <dbReference type="ARBA" id="ARBA00000843"/>
    </source>
</evidence>
<dbReference type="SMART" id="SM00478">
    <property type="entry name" value="ENDO3c"/>
    <property type="match status" value="1"/>
</dbReference>
<dbReference type="HOGENOM" id="CLU_012862_0_2_4"/>
<dbReference type="Proteomes" id="UP000002440">
    <property type="component" value="Chromosome"/>
</dbReference>
<reference evidence="16 17" key="1">
    <citation type="submission" date="2006-03" db="EMBL/GenBank/DDBJ databases">
        <title>Complete sequence of Methylobacillus flagellatus KT.</title>
        <authorList>
            <consortium name="US DOE Joint Genome Institute"/>
            <person name="Copeland A."/>
            <person name="Lucas S."/>
            <person name="Lapidus A."/>
            <person name="Barry K."/>
            <person name="Detter J.C."/>
            <person name="Glavina del Rio T."/>
            <person name="Hammon N."/>
            <person name="Israni S."/>
            <person name="Dalin E."/>
            <person name="Tice H."/>
            <person name="Pitluck S."/>
            <person name="Brettin T."/>
            <person name="Bruce D."/>
            <person name="Han C."/>
            <person name="Tapia R."/>
            <person name="Saunders E."/>
            <person name="Gilna P."/>
            <person name="Schmutz J."/>
            <person name="Larimer F."/>
            <person name="Land M."/>
            <person name="Kyrpides N."/>
            <person name="Anderson I."/>
            <person name="Richardson P."/>
        </authorList>
    </citation>
    <scope>NUCLEOTIDE SEQUENCE [LARGE SCALE GENOMIC DNA]</scope>
    <source>
        <strain evidence="17">KT / ATCC 51484 / DSM 6875</strain>
    </source>
</reference>
<proteinExistence type="inferred from homology"/>
<name>Q1GY97_METFK</name>
<dbReference type="GO" id="GO:0051539">
    <property type="term" value="F:4 iron, 4 sulfur cluster binding"/>
    <property type="evidence" value="ECO:0007669"/>
    <property type="project" value="UniProtKB-UniRule"/>
</dbReference>
<keyword evidence="17" id="KW-1185">Reference proteome</keyword>
<evidence type="ECO:0000256" key="13">
    <source>
        <dbReference type="ARBA" id="ARBA00023295"/>
    </source>
</evidence>
<dbReference type="InterPro" id="IPR044298">
    <property type="entry name" value="MIG/MutY"/>
</dbReference>
<dbReference type="Pfam" id="PF14815">
    <property type="entry name" value="NUDIX_4"/>
    <property type="match status" value="1"/>
</dbReference>
<dbReference type="InterPro" id="IPR003265">
    <property type="entry name" value="HhH-GPD_domain"/>
</dbReference>
<evidence type="ECO:0000256" key="8">
    <source>
        <dbReference type="ARBA" id="ARBA00022763"/>
    </source>
</evidence>
<evidence type="ECO:0000256" key="5">
    <source>
        <dbReference type="ARBA" id="ARBA00022023"/>
    </source>
</evidence>
<dbReference type="GO" id="GO:0035485">
    <property type="term" value="F:adenine/guanine mispair binding"/>
    <property type="evidence" value="ECO:0007669"/>
    <property type="project" value="TreeGrafter"/>
</dbReference>
<dbReference type="eggNOG" id="COG1194">
    <property type="taxonomic scope" value="Bacteria"/>
</dbReference>
<evidence type="ECO:0000256" key="3">
    <source>
        <dbReference type="ARBA" id="ARBA00008343"/>
    </source>
</evidence>
<dbReference type="FunFam" id="1.10.340.30:FF:000002">
    <property type="entry name" value="Adenine DNA glycosylase"/>
    <property type="match status" value="1"/>
</dbReference>
<dbReference type="InterPro" id="IPR011257">
    <property type="entry name" value="DNA_glycosylase"/>
</dbReference>
<dbReference type="Pfam" id="PF00633">
    <property type="entry name" value="HHH"/>
    <property type="match status" value="1"/>
</dbReference>
<dbReference type="AlphaFoldDB" id="Q1GY97"/>
<evidence type="ECO:0000256" key="7">
    <source>
        <dbReference type="ARBA" id="ARBA00022723"/>
    </source>
</evidence>
<dbReference type="EMBL" id="CP000284">
    <property type="protein sequence ID" value="ABE50790.1"/>
    <property type="molecule type" value="Genomic_DNA"/>
</dbReference>
<dbReference type="InterPro" id="IPR029119">
    <property type="entry name" value="MutY_C"/>
</dbReference>
<dbReference type="SUPFAM" id="SSF48150">
    <property type="entry name" value="DNA-glycosylase"/>
    <property type="match status" value="1"/>
</dbReference>
<dbReference type="GO" id="GO:0032357">
    <property type="term" value="F:oxidized purine DNA binding"/>
    <property type="evidence" value="ECO:0007669"/>
    <property type="project" value="TreeGrafter"/>
</dbReference>
<dbReference type="Gene3D" id="3.90.79.10">
    <property type="entry name" value="Nucleoside Triphosphate Pyrophosphohydrolase"/>
    <property type="match status" value="1"/>
</dbReference>
<keyword evidence="9 16" id="KW-0378">Hydrolase</keyword>
<evidence type="ECO:0000256" key="9">
    <source>
        <dbReference type="ARBA" id="ARBA00022801"/>
    </source>
</evidence>
<evidence type="ECO:0000256" key="14">
    <source>
        <dbReference type="RuleBase" id="RU365096"/>
    </source>
</evidence>
<organism evidence="16 17">
    <name type="scientific">Methylobacillus flagellatus (strain ATCC 51484 / DSM 6875 / VKM B-1610 / KT)</name>
    <dbReference type="NCBI Taxonomy" id="265072"/>
    <lineage>
        <taxon>Bacteria</taxon>
        <taxon>Pseudomonadati</taxon>
        <taxon>Pseudomonadota</taxon>
        <taxon>Betaproteobacteria</taxon>
        <taxon>Nitrosomonadales</taxon>
        <taxon>Methylophilaceae</taxon>
        <taxon>Methylobacillus</taxon>
    </lineage>
</organism>
<comment type="similarity">
    <text evidence="3 14">Belongs to the Nth/MutY family.</text>
</comment>
<evidence type="ECO:0000313" key="17">
    <source>
        <dbReference type="Proteomes" id="UP000002440"/>
    </source>
</evidence>
<dbReference type="Gene3D" id="1.10.1670.10">
    <property type="entry name" value="Helix-hairpin-Helix base-excision DNA repair enzymes (C-terminal)"/>
    <property type="match status" value="1"/>
</dbReference>
<dbReference type="CDD" id="cd00056">
    <property type="entry name" value="ENDO3c"/>
    <property type="match status" value="1"/>
</dbReference>
<evidence type="ECO:0000256" key="10">
    <source>
        <dbReference type="ARBA" id="ARBA00023004"/>
    </source>
</evidence>
<keyword evidence="12" id="KW-0234">DNA repair</keyword>
<comment type="function">
    <text evidence="2">Adenine glycosylase active on G-A mispairs. MutY also corrects error-prone DNA synthesis past GO lesions which are due to the oxidatively damaged form of guanine: 7,8-dihydro-8-oxoguanine (8-oxo-dGTP).</text>
</comment>
<sequence>MNLAEMPLTQYPPIADRLITWQKQHGRHDLPWQNTHDPYAIWVSEIMLQQTQVAAVIGYYHKFMQRFPTIASLAAVSQDEVMQYWSGLGYYSRARNLHKAAQQVMSLHAGEFPRDFDAIQALPGIGRSTAAAISSFAFGLPQPILDGNVKRVFARYFLIEGWPGLPKVEKQLWQIAEAMQPQTEMGTYAQALMDLGATVCVRRPRCANCPLQEDCGALLTERVGELPASRPRKAIPEKAVQMLVMTHGSRVLLQKRPDSGIWGGLWSLPELGAGEDVLTWGRQVFGVEGDSLTPLMQLTHVFTHFKLHITANHMLVNIMPLQAREPGLQWMPLDEAIDAGLPVPVRKILQALVARQQIAQHGQQLALV</sequence>
<dbReference type="InterPro" id="IPR023170">
    <property type="entry name" value="HhH_base_excis_C"/>
</dbReference>
<accession>Q1GY97</accession>
<dbReference type="InterPro" id="IPR005760">
    <property type="entry name" value="A/G_AdeGlyc_MutY"/>
</dbReference>
<dbReference type="PANTHER" id="PTHR42944:SF1">
    <property type="entry name" value="ADENINE DNA GLYCOSYLASE"/>
    <property type="match status" value="1"/>
</dbReference>
<keyword evidence="11" id="KW-0411">Iron-sulfur</keyword>
<dbReference type="KEGG" id="mfa:Mfla_2525"/>
<keyword evidence="6" id="KW-0004">4Fe-4S</keyword>
<dbReference type="GO" id="GO:0006298">
    <property type="term" value="P:mismatch repair"/>
    <property type="evidence" value="ECO:0007669"/>
    <property type="project" value="TreeGrafter"/>
</dbReference>
<dbReference type="GO" id="GO:0000701">
    <property type="term" value="F:purine-specific mismatch base pair DNA N-glycosylase activity"/>
    <property type="evidence" value="ECO:0007669"/>
    <property type="project" value="UniProtKB-EC"/>
</dbReference>
<dbReference type="RefSeq" id="WP_011480743.1">
    <property type="nucleotide sequence ID" value="NC_007947.1"/>
</dbReference>
<dbReference type="InterPro" id="IPR004036">
    <property type="entry name" value="Endonuclease-III-like_CS2"/>
</dbReference>
<comment type="cofactor">
    <cofactor evidence="14">
        <name>[4Fe-4S] cluster</name>
        <dbReference type="ChEBI" id="CHEBI:49883"/>
    </cofactor>
    <text evidence="14">Binds 1 [4Fe-4S] cluster.</text>
</comment>
<dbReference type="STRING" id="265072.Mfla_2525"/>
<protein>
    <recommendedName>
        <fullName evidence="5 14">Adenine DNA glycosylase</fullName>
        <ecNumber evidence="4 14">3.2.2.31</ecNumber>
    </recommendedName>
</protein>
<keyword evidence="13 14" id="KW-0326">Glycosidase</keyword>
<dbReference type="Pfam" id="PF00730">
    <property type="entry name" value="HhH-GPD"/>
    <property type="match status" value="1"/>
</dbReference>
<comment type="catalytic activity">
    <reaction evidence="1 14">
        <text>Hydrolyzes free adenine bases from 7,8-dihydro-8-oxoguanine:adenine mismatched double-stranded DNA, leaving an apurinic site.</text>
        <dbReference type="EC" id="3.2.2.31"/>
    </reaction>
</comment>
<dbReference type="InterPro" id="IPR000445">
    <property type="entry name" value="HhH_motif"/>
</dbReference>
<evidence type="ECO:0000256" key="4">
    <source>
        <dbReference type="ARBA" id="ARBA00012045"/>
    </source>
</evidence>
<keyword evidence="10 14" id="KW-0408">Iron</keyword>
<evidence type="ECO:0000256" key="12">
    <source>
        <dbReference type="ARBA" id="ARBA00023204"/>
    </source>
</evidence>
<dbReference type="GO" id="GO:0046872">
    <property type="term" value="F:metal ion binding"/>
    <property type="evidence" value="ECO:0007669"/>
    <property type="project" value="UniProtKB-UniRule"/>
</dbReference>
<dbReference type="PANTHER" id="PTHR42944">
    <property type="entry name" value="ADENINE DNA GLYCOSYLASE"/>
    <property type="match status" value="1"/>
</dbReference>
<evidence type="ECO:0000256" key="11">
    <source>
        <dbReference type="ARBA" id="ARBA00023014"/>
    </source>
</evidence>
<feature type="domain" description="HhH-GPD" evidence="15">
    <location>
        <begin position="47"/>
        <end position="198"/>
    </location>
</feature>
<dbReference type="CDD" id="cd03431">
    <property type="entry name" value="NUDIX_DNA_Glycosylase_C-MutY"/>
    <property type="match status" value="1"/>
</dbReference>
<keyword evidence="7" id="KW-0479">Metal-binding</keyword>
<dbReference type="GO" id="GO:0006284">
    <property type="term" value="P:base-excision repair"/>
    <property type="evidence" value="ECO:0007669"/>
    <property type="project" value="UniProtKB-UniRule"/>
</dbReference>
<dbReference type="Gene3D" id="1.10.340.30">
    <property type="entry name" value="Hypothetical protein, domain 2"/>
    <property type="match status" value="1"/>
</dbReference>
<keyword evidence="8 14" id="KW-0227">DNA damage</keyword>
<dbReference type="PROSITE" id="PS01155">
    <property type="entry name" value="ENDONUCLEASE_III_2"/>
    <property type="match status" value="1"/>
</dbReference>